<dbReference type="AlphaFoldDB" id="A0A4R6H5C6"/>
<dbReference type="Pfam" id="PF02687">
    <property type="entry name" value="FtsX"/>
    <property type="match status" value="2"/>
</dbReference>
<organism evidence="9 10">
    <name type="scientific">Sunxiuqinia elliptica</name>
    <dbReference type="NCBI Taxonomy" id="655355"/>
    <lineage>
        <taxon>Bacteria</taxon>
        <taxon>Pseudomonadati</taxon>
        <taxon>Bacteroidota</taxon>
        <taxon>Bacteroidia</taxon>
        <taxon>Marinilabiliales</taxon>
        <taxon>Prolixibacteraceae</taxon>
        <taxon>Sunxiuqinia</taxon>
    </lineage>
</organism>
<name>A0A4R6H5C6_9BACT</name>
<dbReference type="InterPro" id="IPR025857">
    <property type="entry name" value="MacB_PCD"/>
</dbReference>
<dbReference type="GO" id="GO:0005886">
    <property type="term" value="C:plasma membrane"/>
    <property type="evidence" value="ECO:0007669"/>
    <property type="project" value="UniProtKB-SubCell"/>
</dbReference>
<protein>
    <submittedName>
        <fullName evidence="9">Putative ABC transport system permease protein</fullName>
    </submittedName>
</protein>
<dbReference type="PANTHER" id="PTHR30572">
    <property type="entry name" value="MEMBRANE COMPONENT OF TRANSPORTER-RELATED"/>
    <property type="match status" value="1"/>
</dbReference>
<keyword evidence="2" id="KW-1003">Cell membrane</keyword>
<feature type="transmembrane region" description="Helical" evidence="6">
    <location>
        <begin position="21"/>
        <end position="41"/>
    </location>
</feature>
<dbReference type="Pfam" id="PF12704">
    <property type="entry name" value="MacB_PCD"/>
    <property type="match status" value="1"/>
</dbReference>
<feature type="transmembrane region" description="Helical" evidence="6">
    <location>
        <begin position="320"/>
        <end position="347"/>
    </location>
</feature>
<dbReference type="EMBL" id="SNWI01000004">
    <property type="protein sequence ID" value="TDO02701.1"/>
    <property type="molecule type" value="Genomic_DNA"/>
</dbReference>
<keyword evidence="4 6" id="KW-1133">Transmembrane helix</keyword>
<evidence type="ECO:0000256" key="3">
    <source>
        <dbReference type="ARBA" id="ARBA00022692"/>
    </source>
</evidence>
<evidence type="ECO:0000313" key="10">
    <source>
        <dbReference type="Proteomes" id="UP000294848"/>
    </source>
</evidence>
<dbReference type="InterPro" id="IPR003838">
    <property type="entry name" value="ABC3_permease_C"/>
</dbReference>
<keyword evidence="5 6" id="KW-0472">Membrane</keyword>
<accession>A0A4R6H5C6</accession>
<feature type="domain" description="ABC3 transporter permease C-terminal" evidence="7">
    <location>
        <begin position="652"/>
        <end position="764"/>
    </location>
</feature>
<dbReference type="RefSeq" id="WP_133464949.1">
    <property type="nucleotide sequence ID" value="NZ_SNWI01000004.1"/>
</dbReference>
<evidence type="ECO:0000313" key="9">
    <source>
        <dbReference type="EMBL" id="TDO02701.1"/>
    </source>
</evidence>
<evidence type="ECO:0000256" key="1">
    <source>
        <dbReference type="ARBA" id="ARBA00004651"/>
    </source>
</evidence>
<gene>
    <name evidence="9" type="ORF">DET52_104167</name>
</gene>
<dbReference type="PANTHER" id="PTHR30572:SF18">
    <property type="entry name" value="ABC-TYPE MACROLIDE FAMILY EXPORT SYSTEM PERMEASE COMPONENT 2"/>
    <property type="match status" value="1"/>
</dbReference>
<proteinExistence type="predicted"/>
<feature type="transmembrane region" description="Helical" evidence="6">
    <location>
        <begin position="413"/>
        <end position="435"/>
    </location>
</feature>
<dbReference type="GO" id="GO:0022857">
    <property type="term" value="F:transmembrane transporter activity"/>
    <property type="evidence" value="ECO:0007669"/>
    <property type="project" value="TreeGrafter"/>
</dbReference>
<dbReference type="OrthoDB" id="9770036at2"/>
<feature type="transmembrane region" description="Helical" evidence="6">
    <location>
        <begin position="648"/>
        <end position="672"/>
    </location>
</feature>
<evidence type="ECO:0000256" key="2">
    <source>
        <dbReference type="ARBA" id="ARBA00022475"/>
    </source>
</evidence>
<feature type="transmembrane region" description="Helical" evidence="6">
    <location>
        <begin position="731"/>
        <end position="752"/>
    </location>
</feature>
<dbReference type="InterPro" id="IPR050250">
    <property type="entry name" value="Macrolide_Exporter_MacB"/>
</dbReference>
<feature type="domain" description="ABC3 transporter permease C-terminal" evidence="7">
    <location>
        <begin position="280"/>
        <end position="397"/>
    </location>
</feature>
<keyword evidence="3 6" id="KW-0812">Transmembrane</keyword>
<evidence type="ECO:0000256" key="4">
    <source>
        <dbReference type="ARBA" id="ARBA00022989"/>
    </source>
</evidence>
<evidence type="ECO:0000256" key="5">
    <source>
        <dbReference type="ARBA" id="ARBA00023136"/>
    </source>
</evidence>
<comment type="subcellular location">
    <subcellularLocation>
        <location evidence="1">Cell membrane</location>
        <topology evidence="1">Multi-pass membrane protein</topology>
    </subcellularLocation>
</comment>
<evidence type="ECO:0000259" key="8">
    <source>
        <dbReference type="Pfam" id="PF12704"/>
    </source>
</evidence>
<feature type="transmembrane region" description="Helical" evidence="6">
    <location>
        <begin position="367"/>
        <end position="392"/>
    </location>
</feature>
<comment type="caution">
    <text evidence="9">The sequence shown here is derived from an EMBL/GenBank/DDBJ whole genome shotgun (WGS) entry which is preliminary data.</text>
</comment>
<sequence>MNRRSIRTFIKHLGKHKLYTLITVFGFSVSLMFVILLSSYIEQEYSNDRFHVNKDRIYRLVQDSYSGFAPPSGQLLKDKYPEVESYTRVFKQDGFATARPKEKLKIDFLMVDSAFFNMFSFDLMVGDPETALLKSSIVLSESYALKLFGEMPELGETVRINDQVDYKLGGIMKDMPSNTHFEKVDALVDFPSLALLWGSDQILTTYNNNSFGLYVMEKPGSNLPARAPEILADFKEVNWMYQRGYAKEVNFEPLTDAYFSHSFSSGVKQNSKNLLRILSVIVMVILFLSVLNYINLTIAQSGTRSKEIAIKKLMGSKRKAILWQYIGESVALTFFSFAIALLLSLASEPVFDYLLHTKLQLAQGLNWQFVVIATVGAILIGILAGVVPALTISRFNPVEVVKGAFRMKSKGSYSKALIAFQYLVIIVLVTSALFIGKQTRYLRDFDLGFKQHNMISIKNTIPTKQKEAFKSILEGISGVEHVCYVAGSPLDGGNNNSFDYEGQSMSFQTFVVDTSFFEMMDMEMRVTGTAIAQNSVLLNETAIREMGLPDNPGSVKIYGDEVPVYGVVKDFHFRNLKQQVGPAYFKLMNPDTYAWSILVKISGANAIGTVKQIEKEYDKFTHGLPLDLVFMDDAIAQWYDQEERIGKIVAYFSILTVIISVMGLFAMSLYYTQQKTKEIGIRKVNGAKVSEILSMLNKDFVKWVAIAFVLACPITYYAMNKWLENFAYKTTLSWWVFALAGLLALGIALLTVSFQSWKAATRNPVEALRYE</sequence>
<feature type="transmembrane region" description="Helical" evidence="6">
    <location>
        <begin position="700"/>
        <end position="719"/>
    </location>
</feature>
<evidence type="ECO:0000256" key="6">
    <source>
        <dbReference type="SAM" id="Phobius"/>
    </source>
</evidence>
<evidence type="ECO:0000259" key="7">
    <source>
        <dbReference type="Pfam" id="PF02687"/>
    </source>
</evidence>
<feature type="transmembrane region" description="Helical" evidence="6">
    <location>
        <begin position="274"/>
        <end position="299"/>
    </location>
</feature>
<dbReference type="Proteomes" id="UP000294848">
    <property type="component" value="Unassembled WGS sequence"/>
</dbReference>
<feature type="domain" description="MacB-like periplasmic core" evidence="8">
    <location>
        <begin position="20"/>
        <end position="225"/>
    </location>
</feature>
<reference evidence="9 10" key="1">
    <citation type="submission" date="2019-03" db="EMBL/GenBank/DDBJ databases">
        <title>Freshwater and sediment microbial communities from various areas in North America, analyzing microbe dynamics in response to fracking.</title>
        <authorList>
            <person name="Lamendella R."/>
        </authorList>
    </citation>
    <scope>NUCLEOTIDE SEQUENCE [LARGE SCALE GENOMIC DNA]</scope>
    <source>
        <strain evidence="9 10">114D</strain>
    </source>
</reference>